<dbReference type="InterPro" id="IPR011006">
    <property type="entry name" value="CheY-like_superfamily"/>
</dbReference>
<protein>
    <submittedName>
        <fullName evidence="4">DNA-binding response regulator</fullName>
    </submittedName>
</protein>
<dbReference type="PANTHER" id="PTHR37299:SF1">
    <property type="entry name" value="STAGE 0 SPORULATION PROTEIN A HOMOLOG"/>
    <property type="match status" value="1"/>
</dbReference>
<keyword evidence="1" id="KW-0597">Phosphoprotein</keyword>
<evidence type="ECO:0000313" key="4">
    <source>
        <dbReference type="EMBL" id="PEN05672.1"/>
    </source>
</evidence>
<dbReference type="InterPro" id="IPR001789">
    <property type="entry name" value="Sig_transdc_resp-reg_receiver"/>
</dbReference>
<dbReference type="SUPFAM" id="SSF52172">
    <property type="entry name" value="CheY-like"/>
    <property type="match status" value="1"/>
</dbReference>
<dbReference type="PROSITE" id="PS50930">
    <property type="entry name" value="HTH_LYTTR"/>
    <property type="match status" value="1"/>
</dbReference>
<dbReference type="SMART" id="SM00448">
    <property type="entry name" value="REC"/>
    <property type="match status" value="1"/>
</dbReference>
<comment type="caution">
    <text evidence="4">The sequence shown here is derived from an EMBL/GenBank/DDBJ whole genome shotgun (WGS) entry which is preliminary data.</text>
</comment>
<keyword evidence="5" id="KW-1185">Reference proteome</keyword>
<dbReference type="Proteomes" id="UP000221024">
    <property type="component" value="Unassembled WGS sequence"/>
</dbReference>
<dbReference type="GO" id="GO:0000156">
    <property type="term" value="F:phosphorelay response regulator activity"/>
    <property type="evidence" value="ECO:0007669"/>
    <property type="project" value="InterPro"/>
</dbReference>
<dbReference type="InterPro" id="IPR007492">
    <property type="entry name" value="LytTR_DNA-bd_dom"/>
</dbReference>
<evidence type="ECO:0000313" key="5">
    <source>
        <dbReference type="Proteomes" id="UP000221024"/>
    </source>
</evidence>
<feature type="modified residue" description="4-aspartylphosphate" evidence="1">
    <location>
        <position position="59"/>
    </location>
</feature>
<organism evidence="4 5">
    <name type="scientific">Longimonas halophila</name>
    <dbReference type="NCBI Taxonomy" id="1469170"/>
    <lineage>
        <taxon>Bacteria</taxon>
        <taxon>Pseudomonadati</taxon>
        <taxon>Rhodothermota</taxon>
        <taxon>Rhodothermia</taxon>
        <taxon>Rhodothermales</taxon>
        <taxon>Salisaetaceae</taxon>
        <taxon>Longimonas</taxon>
    </lineage>
</organism>
<feature type="domain" description="Response regulatory" evidence="2">
    <location>
        <begin position="8"/>
        <end position="121"/>
    </location>
</feature>
<evidence type="ECO:0000259" key="3">
    <source>
        <dbReference type="PROSITE" id="PS50930"/>
    </source>
</evidence>
<feature type="domain" description="HTH LytTR-type" evidence="3">
    <location>
        <begin position="158"/>
        <end position="263"/>
    </location>
</feature>
<dbReference type="Gene3D" id="2.40.50.1020">
    <property type="entry name" value="LytTr DNA-binding domain"/>
    <property type="match status" value="1"/>
</dbReference>
<dbReference type="GO" id="GO:0003677">
    <property type="term" value="F:DNA binding"/>
    <property type="evidence" value="ECO:0007669"/>
    <property type="project" value="UniProtKB-KW"/>
</dbReference>
<dbReference type="OrthoDB" id="2168082at2"/>
<dbReference type="InterPro" id="IPR046947">
    <property type="entry name" value="LytR-like"/>
</dbReference>
<name>A0A2H3NQW3_9BACT</name>
<gene>
    <name evidence="4" type="ORF">CRI93_12230</name>
</gene>
<evidence type="ECO:0000256" key="1">
    <source>
        <dbReference type="PROSITE-ProRule" id="PRU00169"/>
    </source>
</evidence>
<dbReference type="Pfam" id="PF00072">
    <property type="entry name" value="Response_reg"/>
    <property type="match status" value="1"/>
</dbReference>
<dbReference type="SMART" id="SM00850">
    <property type="entry name" value="LytTR"/>
    <property type="match status" value="1"/>
</dbReference>
<dbReference type="PANTHER" id="PTHR37299">
    <property type="entry name" value="TRANSCRIPTIONAL REGULATOR-RELATED"/>
    <property type="match status" value="1"/>
</dbReference>
<dbReference type="AlphaFoldDB" id="A0A2H3NQW3"/>
<keyword evidence="4" id="KW-0238">DNA-binding</keyword>
<accession>A0A2H3NQW3</accession>
<dbReference type="Gene3D" id="3.40.50.2300">
    <property type="match status" value="1"/>
</dbReference>
<reference evidence="4 5" key="1">
    <citation type="submission" date="2017-10" db="EMBL/GenBank/DDBJ databases">
        <title>Draft genome of Longimonas halophila.</title>
        <authorList>
            <person name="Goh K.M."/>
            <person name="Shamsir M.S."/>
            <person name="Lim S.W."/>
        </authorList>
    </citation>
    <scope>NUCLEOTIDE SEQUENCE [LARGE SCALE GENOMIC DNA]</scope>
    <source>
        <strain evidence="4 5">KCTC 42399</strain>
    </source>
</reference>
<sequence>MTQSLMLNALVVDDEPPAQRRLTDLLDARDDIKHVNVCDNGRDAINAIRSNQPDVVFLDVQMPDCTGIEVVNEVGAENMPIVIFVTAYDQHALKAFELAALDYLLKPFEDERFHEALDRAAHQVEMRSADQLEHQLERLLDVARPDLAENENEYLQRIPVRTRNEVRIVTVNDIMYCAADGPYVRLHLHNEDTYLIRERMKVLEEQLDPTQFCRIHRSTIVNLDDVEAVLPNHDDRYMVRLASGKRLRVSRSRRDAFEERFGLTT</sequence>
<dbReference type="EMBL" id="PDEP01000012">
    <property type="protein sequence ID" value="PEN05672.1"/>
    <property type="molecule type" value="Genomic_DNA"/>
</dbReference>
<evidence type="ECO:0000259" key="2">
    <source>
        <dbReference type="PROSITE" id="PS50110"/>
    </source>
</evidence>
<dbReference type="Pfam" id="PF04397">
    <property type="entry name" value="LytTR"/>
    <property type="match status" value="1"/>
</dbReference>
<dbReference type="PROSITE" id="PS50110">
    <property type="entry name" value="RESPONSE_REGULATORY"/>
    <property type="match status" value="1"/>
</dbReference>
<proteinExistence type="predicted"/>